<gene>
    <name evidence="5" type="ORF">D1832_14335</name>
</gene>
<dbReference type="AlphaFoldDB" id="A0A417Z0R6"/>
<evidence type="ECO:0000256" key="1">
    <source>
        <dbReference type="ARBA" id="ARBA00009986"/>
    </source>
</evidence>
<evidence type="ECO:0000313" key="6">
    <source>
        <dbReference type="Proteomes" id="UP000285376"/>
    </source>
</evidence>
<feature type="domain" description="Aldehyde dehydrogenase" evidence="4">
    <location>
        <begin position="7"/>
        <end position="457"/>
    </location>
</feature>
<dbReference type="InterPro" id="IPR015590">
    <property type="entry name" value="Aldehyde_DH_dom"/>
</dbReference>
<dbReference type="InterPro" id="IPR016161">
    <property type="entry name" value="Ald_DH/histidinol_DH"/>
</dbReference>
<dbReference type="Gene3D" id="3.40.605.10">
    <property type="entry name" value="Aldehyde Dehydrogenase, Chain A, domain 1"/>
    <property type="match status" value="1"/>
</dbReference>
<dbReference type="GO" id="GO:0004777">
    <property type="term" value="F:succinate-semialdehyde dehydrogenase (NAD+) activity"/>
    <property type="evidence" value="ECO:0007669"/>
    <property type="project" value="TreeGrafter"/>
</dbReference>
<dbReference type="SUPFAM" id="SSF53720">
    <property type="entry name" value="ALDH-like"/>
    <property type="match status" value="1"/>
</dbReference>
<dbReference type="InterPro" id="IPR016162">
    <property type="entry name" value="Ald_DH_N"/>
</dbReference>
<evidence type="ECO:0000313" key="5">
    <source>
        <dbReference type="EMBL" id="RHW43681.1"/>
    </source>
</evidence>
<sequence>MMSDAIYKVTNPLTGEVEETFPTASDEQVKAALEAAYEARASWRATPLEEKVAVMNRVADLYDARQDELARIIGVEMGKPSSHATGEVWLAGDIHRFNAKHAAEALTDVELDLGERDGRAFMRKEPIGVIVGVMPWNYPYYQVARFAAPNLLLGNTILLKHAPQCPRSAAVIEEIYSEAGVPEGVYTNLYATNEQIASLIEDPRVQGVSLTGSERAGSAVGENAGRNLKKAVLELGGSDPFIVLPDADLEKAVADGVSGRFENSGQACNAAKRFIVIGDEAYDSFVSRFSEAVEALVMGDPADEKTDVGPLVNEDAAQGIQSQIDDAVQAGARVITGGTRPDHAGSFVTPTVLTDVTPEMRAWSEEIFGPVAVVYKAKDEADAVRIANDTLFGLGASVHSASVDAAMRVADQLESGMVSINEPPGSSSELPFGGVKRSGFGRELGTYGFEEFSNHRMIRIAGDKAAASSE</sequence>
<keyword evidence="2" id="KW-0521">NADP</keyword>
<evidence type="ECO:0000256" key="2">
    <source>
        <dbReference type="ARBA" id="ARBA00022857"/>
    </source>
</evidence>
<comment type="similarity">
    <text evidence="1">Belongs to the aldehyde dehydrogenase family.</text>
</comment>
<evidence type="ECO:0000256" key="3">
    <source>
        <dbReference type="ARBA" id="ARBA00023002"/>
    </source>
</evidence>
<dbReference type="GO" id="GO:0004030">
    <property type="term" value="F:aldehyde dehydrogenase [NAD(P)+] activity"/>
    <property type="evidence" value="ECO:0007669"/>
    <property type="project" value="InterPro"/>
</dbReference>
<name>A0A417Z0R6_9MICO</name>
<dbReference type="Proteomes" id="UP000285376">
    <property type="component" value="Unassembled WGS sequence"/>
</dbReference>
<dbReference type="FunFam" id="3.40.309.10:FF:000009">
    <property type="entry name" value="Aldehyde dehydrogenase A"/>
    <property type="match status" value="1"/>
</dbReference>
<dbReference type="InterPro" id="IPR016163">
    <property type="entry name" value="Ald_DH_C"/>
</dbReference>
<evidence type="ECO:0000259" key="4">
    <source>
        <dbReference type="Pfam" id="PF00171"/>
    </source>
</evidence>
<dbReference type="InterPro" id="IPR044148">
    <property type="entry name" value="ALDH_GabD1-like"/>
</dbReference>
<accession>A0A417Z0R6</accession>
<protein>
    <submittedName>
        <fullName evidence="5">NAD-dependent succinate-semialdehyde dehydrogenase</fullName>
    </submittedName>
</protein>
<dbReference type="InterPro" id="IPR047110">
    <property type="entry name" value="GABD/Sad-like"/>
</dbReference>
<dbReference type="Gene3D" id="3.40.309.10">
    <property type="entry name" value="Aldehyde Dehydrogenase, Chain A, domain 2"/>
    <property type="match status" value="1"/>
</dbReference>
<reference evidence="5 6" key="1">
    <citation type="submission" date="2018-08" db="EMBL/GenBank/DDBJ databases">
        <title>Whole genome sequence analysis of Dermacoccus abyssi bacteria isolated from Deep Mariana trench Micromonospora spp reveals genes involved in the environmental adaptation and production of secondary metabolites.</title>
        <authorList>
            <person name="Abdel-Mageed W.M."/>
            <person name="Lehri B."/>
            <person name="Nouioui I."/>
            <person name="Goodfellow I."/>
            <person name="Jaspars M."/>
            <person name="Karlyshev A."/>
        </authorList>
    </citation>
    <scope>NUCLEOTIDE SEQUENCE [LARGE SCALE GENOMIC DNA]</scope>
    <source>
        <strain evidence="5 6">MT1.1</strain>
    </source>
</reference>
<dbReference type="CDD" id="cd07100">
    <property type="entry name" value="ALDH_SSADH1_GabD1"/>
    <property type="match status" value="1"/>
</dbReference>
<dbReference type="Pfam" id="PF00171">
    <property type="entry name" value="Aldedh"/>
    <property type="match status" value="1"/>
</dbReference>
<dbReference type="EMBL" id="QWLM01000025">
    <property type="protein sequence ID" value="RHW43681.1"/>
    <property type="molecule type" value="Genomic_DNA"/>
</dbReference>
<organism evidence="5 6">
    <name type="scientific">Dermacoccus abyssi</name>
    <dbReference type="NCBI Taxonomy" id="322596"/>
    <lineage>
        <taxon>Bacteria</taxon>
        <taxon>Bacillati</taxon>
        <taxon>Actinomycetota</taxon>
        <taxon>Actinomycetes</taxon>
        <taxon>Micrococcales</taxon>
        <taxon>Dermacoccaceae</taxon>
        <taxon>Dermacoccus</taxon>
    </lineage>
</organism>
<dbReference type="FunFam" id="3.40.605.10:FF:000012">
    <property type="entry name" value="NAD-dependent succinate-semialdehyde dehydrogenase"/>
    <property type="match status" value="1"/>
</dbReference>
<proteinExistence type="inferred from homology"/>
<dbReference type="PROSITE" id="PS00070">
    <property type="entry name" value="ALDEHYDE_DEHYDR_CYS"/>
    <property type="match status" value="1"/>
</dbReference>
<dbReference type="InterPro" id="IPR016160">
    <property type="entry name" value="Ald_DH_CS_CYS"/>
</dbReference>
<dbReference type="PANTHER" id="PTHR43217">
    <property type="entry name" value="SUCCINATE SEMIALDEHYDE DEHYDROGENASE [NAD(P)+] SAD"/>
    <property type="match status" value="1"/>
</dbReference>
<keyword evidence="3" id="KW-0560">Oxidoreductase</keyword>
<dbReference type="PANTHER" id="PTHR43217:SF2">
    <property type="entry name" value="SUCCINATE-SEMIALDEHYDE DEHYDROGENASE [NADP(+)]"/>
    <property type="match status" value="1"/>
</dbReference>
<comment type="caution">
    <text evidence="5">The sequence shown here is derived from an EMBL/GenBank/DDBJ whole genome shotgun (WGS) entry which is preliminary data.</text>
</comment>